<dbReference type="GO" id="GO:0004315">
    <property type="term" value="F:3-oxoacyl-[acyl-carrier-protein] synthase activity"/>
    <property type="evidence" value="ECO:0007669"/>
    <property type="project" value="TreeGrafter"/>
</dbReference>
<dbReference type="Proteomes" id="UP000450000">
    <property type="component" value="Unassembled WGS sequence"/>
</dbReference>
<dbReference type="InterPro" id="IPR000794">
    <property type="entry name" value="Beta-ketoacyl_synthase"/>
</dbReference>
<dbReference type="SUPFAM" id="SSF53901">
    <property type="entry name" value="Thiolase-like"/>
    <property type="match status" value="2"/>
</dbReference>
<dbReference type="InterPro" id="IPR014030">
    <property type="entry name" value="Ketoacyl_synth_N"/>
</dbReference>
<dbReference type="RefSeq" id="WP_326847112.1">
    <property type="nucleotide sequence ID" value="NZ_WBOF01000001.1"/>
</dbReference>
<accession>A0A6N7KVA1</accession>
<dbReference type="AlphaFoldDB" id="A0A6N7KVA1"/>
<dbReference type="PANTHER" id="PTHR11712">
    <property type="entry name" value="POLYKETIDE SYNTHASE-RELATED"/>
    <property type="match status" value="1"/>
</dbReference>
<dbReference type="CDD" id="cd00834">
    <property type="entry name" value="KAS_I_II"/>
    <property type="match status" value="1"/>
</dbReference>
<reference evidence="7 8" key="1">
    <citation type="submission" date="2019-09" db="EMBL/GenBank/DDBJ databases">
        <title>Genome Sequences of Streptomyces kaniharaensis ATCC 21070.</title>
        <authorList>
            <person name="Zhu W."/>
            <person name="De Crecy-Lagard V."/>
            <person name="Richards N.G."/>
        </authorList>
    </citation>
    <scope>NUCLEOTIDE SEQUENCE [LARGE SCALE GENOMIC DNA]</scope>
    <source>
        <strain evidence="7 8">SF-557</strain>
    </source>
</reference>
<evidence type="ECO:0000259" key="6">
    <source>
        <dbReference type="PROSITE" id="PS52004"/>
    </source>
</evidence>
<dbReference type="InterPro" id="IPR016039">
    <property type="entry name" value="Thiolase-like"/>
</dbReference>
<proteinExistence type="inferred from homology"/>
<comment type="caution">
    <text evidence="7">The sequence shown here is derived from an EMBL/GenBank/DDBJ whole genome shotgun (WGS) entry which is preliminary data.</text>
</comment>
<keyword evidence="8" id="KW-1185">Reference proteome</keyword>
<dbReference type="Pfam" id="PF02801">
    <property type="entry name" value="Ketoacyl-synt_C"/>
    <property type="match status" value="1"/>
</dbReference>
<dbReference type="InterPro" id="IPR014031">
    <property type="entry name" value="Ketoacyl_synth_C"/>
</dbReference>
<evidence type="ECO:0000313" key="8">
    <source>
        <dbReference type="Proteomes" id="UP000450000"/>
    </source>
</evidence>
<organism evidence="7 8">
    <name type="scientific">Streptomyces kaniharaensis</name>
    <dbReference type="NCBI Taxonomy" id="212423"/>
    <lineage>
        <taxon>Bacteria</taxon>
        <taxon>Bacillati</taxon>
        <taxon>Actinomycetota</taxon>
        <taxon>Actinomycetes</taxon>
        <taxon>Kitasatosporales</taxon>
        <taxon>Streptomycetaceae</taxon>
        <taxon>Streptomyces</taxon>
    </lineage>
</organism>
<evidence type="ECO:0000256" key="3">
    <source>
        <dbReference type="ARBA" id="ARBA00023315"/>
    </source>
</evidence>
<evidence type="ECO:0000256" key="4">
    <source>
        <dbReference type="RuleBase" id="RU003694"/>
    </source>
</evidence>
<evidence type="ECO:0000313" key="7">
    <source>
        <dbReference type="EMBL" id="MQS15556.1"/>
    </source>
</evidence>
<evidence type="ECO:0000256" key="5">
    <source>
        <dbReference type="SAM" id="MobiDB-lite"/>
    </source>
</evidence>
<feature type="domain" description="Ketosynthase family 3 (KS3)" evidence="6">
    <location>
        <begin position="7"/>
        <end position="435"/>
    </location>
</feature>
<evidence type="ECO:0000256" key="2">
    <source>
        <dbReference type="ARBA" id="ARBA00022679"/>
    </source>
</evidence>
<feature type="region of interest" description="Disordered" evidence="5">
    <location>
        <begin position="435"/>
        <end position="459"/>
    </location>
</feature>
<dbReference type="SMART" id="SM00825">
    <property type="entry name" value="PKS_KS"/>
    <property type="match status" value="1"/>
</dbReference>
<evidence type="ECO:0000256" key="1">
    <source>
        <dbReference type="ARBA" id="ARBA00008467"/>
    </source>
</evidence>
<dbReference type="PANTHER" id="PTHR11712:SF322">
    <property type="entry name" value="POLYKETIDE BETA-KETOACYL SYNTHASE 2-RELATED"/>
    <property type="match status" value="1"/>
</dbReference>
<dbReference type="Pfam" id="PF00109">
    <property type="entry name" value="ketoacyl-synt"/>
    <property type="match status" value="1"/>
</dbReference>
<keyword evidence="3" id="KW-0012">Acyltransferase</keyword>
<dbReference type="GO" id="GO:0006633">
    <property type="term" value="P:fatty acid biosynthetic process"/>
    <property type="evidence" value="ECO:0007669"/>
    <property type="project" value="TreeGrafter"/>
</dbReference>
<dbReference type="InterPro" id="IPR020841">
    <property type="entry name" value="PKS_Beta-ketoAc_synthase_dom"/>
</dbReference>
<sequence length="459" mass="48077">MKTHRPRRRVAVTGVGLLTALGEGRAETWKGLLEGRSGIGPIRGYDASALVTRHAAELDGFRPERYADRRSLRMTTRNDRLAIAGAALAMEDAGLGGPTGVAGAGYDPERAALFVGGNKEISNPEHLLSGSLAARDEQGRADFRRLGERMTSAFHPLYYVEGLQSAALFHLSHAHGFKGPNAYFHGTSDAGAAAIARAYRAVRSGECHMALAGGSDDAASWWSMTRMDGLGVLATADLPADRVFRPYDVERSGSVLGDGAAYLVLEDLDAARRRGATVYAEIRGSAATRDGDGLITPEPDGGPLAAAIGRALDTARVPASEVSYVATHGCATRLGDRSEARALVRAFGPHSTAVASSVKPATGHLVAGAGALNVAVCALALDTGAVPPTLNLDRPDPECRALDWVPREARELRLRHTVAIARGLEGQQVALVLSDPGLSDGGLGDSSPSDRGLSDAEQR</sequence>
<comment type="similarity">
    <text evidence="1 4">Belongs to the thiolase-like superfamily. Beta-ketoacyl-ACP synthases family.</text>
</comment>
<keyword evidence="2 4" id="KW-0808">Transferase</keyword>
<dbReference type="EMBL" id="WBOF01000001">
    <property type="protein sequence ID" value="MQS15556.1"/>
    <property type="molecule type" value="Genomic_DNA"/>
</dbReference>
<name>A0A6N7KVA1_9ACTN</name>
<dbReference type="Gene3D" id="3.40.47.10">
    <property type="match status" value="1"/>
</dbReference>
<protein>
    <submittedName>
        <fullName evidence="7">Beta-ketoacyl-[acyl-carrier-protein] synthase family protein</fullName>
    </submittedName>
</protein>
<gene>
    <name evidence="7" type="ORF">F7Q99_25610</name>
</gene>
<dbReference type="PROSITE" id="PS52004">
    <property type="entry name" value="KS3_2"/>
    <property type="match status" value="1"/>
</dbReference>